<evidence type="ECO:0000259" key="2">
    <source>
        <dbReference type="Pfam" id="PF08486"/>
    </source>
</evidence>
<evidence type="ECO:0000313" key="6">
    <source>
        <dbReference type="Proteomes" id="UP000825483"/>
    </source>
</evidence>
<feature type="domain" description="Glycosyltransferase 2-like" evidence="1">
    <location>
        <begin position="255"/>
        <end position="393"/>
    </location>
</feature>
<dbReference type="PANTHER" id="PTHR43685">
    <property type="entry name" value="GLYCOSYLTRANSFERASE"/>
    <property type="match status" value="1"/>
</dbReference>
<dbReference type="SUPFAM" id="SSF54197">
    <property type="entry name" value="HIT-like"/>
    <property type="match status" value="1"/>
</dbReference>
<dbReference type="Pfam" id="PF00535">
    <property type="entry name" value="Glycos_transf_2"/>
    <property type="match status" value="1"/>
</dbReference>
<dbReference type="Gene3D" id="3.90.550.10">
    <property type="entry name" value="Spore Coat Polysaccharide Biosynthesis Protein SpsA, Chain A"/>
    <property type="match status" value="1"/>
</dbReference>
<evidence type="ECO:0000259" key="3">
    <source>
        <dbReference type="Pfam" id="PF16269"/>
    </source>
</evidence>
<feature type="domain" description="GDPGP1-like C-terminal" evidence="4">
    <location>
        <begin position="679"/>
        <end position="817"/>
    </location>
</feature>
<reference evidence="5" key="1">
    <citation type="journal article" date="2022" name="Int. J. Syst. Evol. Microbiol.">
        <title>Prevotella lacticifex sp. nov., isolated from the rumen of cows.</title>
        <authorList>
            <person name="Shinkai T."/>
            <person name="Ikeyama N."/>
            <person name="Kumagai M."/>
            <person name="Ohmori H."/>
            <person name="Sakamoto M."/>
            <person name="Ohkuma M."/>
            <person name="Mitsumori M."/>
        </authorList>
    </citation>
    <scope>NUCLEOTIDE SEQUENCE</scope>
    <source>
        <strain evidence="5">R5076</strain>
    </source>
</reference>
<dbReference type="Proteomes" id="UP000825483">
    <property type="component" value="Unassembled WGS sequence"/>
</dbReference>
<evidence type="ECO:0008006" key="7">
    <source>
        <dbReference type="Google" id="ProtNLM"/>
    </source>
</evidence>
<accession>A0A9R1C9J4</accession>
<dbReference type="Pfam" id="PF16269">
    <property type="entry name" value="DUF4922"/>
    <property type="match status" value="1"/>
</dbReference>
<proteinExistence type="predicted"/>
<dbReference type="SUPFAM" id="SSF53448">
    <property type="entry name" value="Nucleotide-diphospho-sugar transferases"/>
    <property type="match status" value="1"/>
</dbReference>
<dbReference type="CDD" id="cd00761">
    <property type="entry name" value="Glyco_tranf_GTA_type"/>
    <property type="match status" value="1"/>
</dbReference>
<dbReference type="InterPro" id="IPR050834">
    <property type="entry name" value="Glycosyltransf_2"/>
</dbReference>
<dbReference type="InterPro" id="IPR036265">
    <property type="entry name" value="HIT-like_sf"/>
</dbReference>
<dbReference type="InterPro" id="IPR046320">
    <property type="entry name" value="DUF4922"/>
</dbReference>
<dbReference type="Pfam" id="PF08486">
    <property type="entry name" value="SpoIID"/>
    <property type="match status" value="1"/>
</dbReference>
<dbReference type="InterPro" id="IPR001173">
    <property type="entry name" value="Glyco_trans_2-like"/>
</dbReference>
<gene>
    <name evidence="5" type="ORF">PRLR5076_13590</name>
</gene>
<keyword evidence="6" id="KW-1185">Reference proteome</keyword>
<dbReference type="InterPro" id="IPR029044">
    <property type="entry name" value="Nucleotide-diphossugar_trans"/>
</dbReference>
<feature type="domain" description="Sporulation stage II protein D amidase enhancer LytB N-terminal" evidence="2">
    <location>
        <begin position="927"/>
        <end position="1043"/>
    </location>
</feature>
<sequence>MMGQRENIDCFLPCDDLAVVEPLVDQMRQSSAVQHINLLVTTGFAGSNKPLKDTSFIIVDSISSSRAMLSIAENTDADYALLYAKTTPLTLGYYALERLQQVARETKAMLVYSDHYSMENGERVAHPVIDYQQGSIRDDFDFGSLVLIDGNALRDYARSHDDTDWTFAGNYELRLWLSRRGALVHLNEYLYTEQEFDTRRSGEKQFDYVNPCNRDVQVEMEKVATRHLDAIGAIVDTTKYRDPDFGEQHFDIEASVIIPVYNREKTIRDAIVSALGQRTTFKFNVIVVDNHSTDATGRIIDEVAAAHQPSHNDAGLIHIIPQRHDLGIGGCWNLAVSDDRCGRFAVQLDSDDLYSSSSTLQTIVDAFYRQKAAMIVGSYRMCDFDLNTLPPGLINHAEWTAENGANNALRINGFGAPRAFFTPLVRQIKFPNTSYGEDYAMGLAFSRRYRIGRIFTELYLCRRWGGNSDHALSIEKVNANNLYKDRLRTMEIMARQQMNLHHDDRADDGSLQRFFNRQLERWDDARQRFHDLQDVKVRELPIGDFTAKVQFNPARIVSTGAKIDKAAIARRPCFLCEKNRPSVQMSKNVDEKFELLVNPFPILPMHFTIPARRHQPQRILPNYREIHKLLAAYSELMVFYNGPKCGASAPDHMHFQAGTSGVLPLQQAWQRLCRNLEVVCRLDDHNDVSVVSDYPVPALLIRSNAEDTDSELFHHVYEALPVHDDDEEPMMNIVAWRDGDIYLSVVIPRRKHRPDCYSATDGSQMLISPGALDMAGLVITPRGEDYEALTADRLRDILQEVALTDDDFAAVVSKIKEHPANHRHQVSLKKIREPEVTVGIVSAQKIHFRLNKPYTAKGEDITGDQVVEFSEGGILWNGTQYRELRFTQKEADASFSLFDVTIGVNFHWERKETQTFLGTLHLVVEADKICAINELPVETYLVSVISSEMSATSSMELLKAHAVISRSWLLAQMQKRRAMGEGSNNFFSFIKKDDELIRWYDREDHTIFDVCADDHCQRYQGITMATNRHVEEAVRQTRGQILTSDGEICDARFGKCCGGVTEEFQYCWENSPKSYLKSVSDTAAAAAVPDLTVEAAARKWILSEPEAFCNTHDKKILSQVLNDYDQETRDFYRWHVDYTQSELAGIIDEKLNMDFGDIVDLIPLDRGRSGRIWRLKIVGTKRTFIIGKELEIRRVLSKSHLYSSAFVVDRQDIVDGVPQRFRIDGAGWGHGVGLCQIGAAVMGEQGYKYDQILLHYYSGAEIEKIYK</sequence>
<organism evidence="5 6">
    <name type="scientific">Prevotella lacticifex</name>
    <dbReference type="NCBI Taxonomy" id="2854755"/>
    <lineage>
        <taxon>Bacteria</taxon>
        <taxon>Pseudomonadati</taxon>
        <taxon>Bacteroidota</taxon>
        <taxon>Bacteroidia</taxon>
        <taxon>Bacteroidales</taxon>
        <taxon>Prevotellaceae</taxon>
        <taxon>Prevotella</taxon>
    </lineage>
</organism>
<evidence type="ECO:0000259" key="4">
    <source>
        <dbReference type="Pfam" id="PF26216"/>
    </source>
</evidence>
<evidence type="ECO:0000259" key="1">
    <source>
        <dbReference type="Pfam" id="PF00535"/>
    </source>
</evidence>
<dbReference type="Gene3D" id="3.30.428.70">
    <property type="match status" value="1"/>
</dbReference>
<evidence type="ECO:0000313" key="5">
    <source>
        <dbReference type="EMBL" id="GJG58508.1"/>
    </source>
</evidence>
<feature type="domain" description="DUF4922" evidence="3">
    <location>
        <begin position="514"/>
        <end position="659"/>
    </location>
</feature>
<dbReference type="GO" id="GO:0030435">
    <property type="term" value="P:sporulation resulting in formation of a cellular spore"/>
    <property type="evidence" value="ECO:0007669"/>
    <property type="project" value="InterPro"/>
</dbReference>
<dbReference type="InterPro" id="IPR013693">
    <property type="entry name" value="SpoIID/LytB_N"/>
</dbReference>
<dbReference type="InterPro" id="IPR043171">
    <property type="entry name" value="Ap4A_phos1/2-like"/>
</dbReference>
<name>A0A9R1C9J4_9BACT</name>
<dbReference type="AlphaFoldDB" id="A0A9R1C9J4"/>
<comment type="caution">
    <text evidence="5">The sequence shown here is derived from an EMBL/GenBank/DDBJ whole genome shotgun (WGS) entry which is preliminary data.</text>
</comment>
<dbReference type="InterPro" id="IPR058865">
    <property type="entry name" value="GDPGP1_C"/>
</dbReference>
<protein>
    <recommendedName>
        <fullName evidence="7">SpoIID/LytB domain protein</fullName>
    </recommendedName>
</protein>
<dbReference type="InterPro" id="IPR013486">
    <property type="entry name" value="SpoIID/LytB"/>
</dbReference>
<dbReference type="PANTHER" id="PTHR43685:SF2">
    <property type="entry name" value="GLYCOSYLTRANSFERASE 2-LIKE DOMAIN-CONTAINING PROTEIN"/>
    <property type="match status" value="1"/>
</dbReference>
<dbReference type="NCBIfam" id="TIGR02669">
    <property type="entry name" value="SpoIID_LytB"/>
    <property type="match status" value="1"/>
</dbReference>
<dbReference type="Pfam" id="PF26216">
    <property type="entry name" value="GDPGP1_C"/>
    <property type="match status" value="1"/>
</dbReference>
<dbReference type="EMBL" id="BPUB01000001">
    <property type="protein sequence ID" value="GJG58508.1"/>
    <property type="molecule type" value="Genomic_DNA"/>
</dbReference>